<dbReference type="NCBIfam" id="TIGR02541">
    <property type="entry name" value="flagell_FlgJ"/>
    <property type="match status" value="1"/>
</dbReference>
<dbReference type="InterPro" id="IPR013377">
    <property type="entry name" value="FlgJ"/>
</dbReference>
<keyword evidence="12" id="KW-0966">Cell projection</keyword>
<keyword evidence="12" id="KW-0969">Cilium</keyword>
<evidence type="ECO:0000256" key="1">
    <source>
        <dbReference type="ARBA" id="ARBA00002954"/>
    </source>
</evidence>
<dbReference type="GO" id="GO:0044780">
    <property type="term" value="P:bacterial-type flagellum assembly"/>
    <property type="evidence" value="ECO:0007669"/>
    <property type="project" value="InterPro"/>
</dbReference>
<accession>A0A2T5I3C0</accession>
<evidence type="ECO:0000256" key="4">
    <source>
        <dbReference type="ARBA" id="ARBA00007974"/>
    </source>
</evidence>
<name>A0A2T5I3C0_9PROT</name>
<keyword evidence="9" id="KW-0961">Cell wall biogenesis/degradation</keyword>
<evidence type="ECO:0000256" key="5">
    <source>
        <dbReference type="ARBA" id="ARBA00013433"/>
    </source>
</evidence>
<organism evidence="12 13">
    <name type="scientific">Nitrosomonas oligotropha</name>
    <dbReference type="NCBI Taxonomy" id="42354"/>
    <lineage>
        <taxon>Bacteria</taxon>
        <taxon>Pseudomonadati</taxon>
        <taxon>Pseudomonadota</taxon>
        <taxon>Betaproteobacteria</taxon>
        <taxon>Nitrosomonadales</taxon>
        <taxon>Nitrosomonadaceae</taxon>
        <taxon>Nitrosomonas</taxon>
    </lineage>
</organism>
<protein>
    <recommendedName>
        <fullName evidence="5">Peptidoglycan hydrolase FlgJ</fullName>
    </recommendedName>
    <alternativeName>
        <fullName evidence="10">Muramidase FlgJ</fullName>
    </alternativeName>
</protein>
<comment type="function">
    <text evidence="1">Flagellum-specific muramidase which hydrolyzes the peptidoglycan layer to assemble the rod structure in the periplasmic space.</text>
</comment>
<evidence type="ECO:0000256" key="7">
    <source>
        <dbReference type="ARBA" id="ARBA00022801"/>
    </source>
</evidence>
<evidence type="ECO:0000313" key="13">
    <source>
        <dbReference type="Proteomes" id="UP000244128"/>
    </source>
</evidence>
<dbReference type="SMART" id="SM00047">
    <property type="entry name" value="LYZ2"/>
    <property type="match status" value="1"/>
</dbReference>
<evidence type="ECO:0000256" key="3">
    <source>
        <dbReference type="ARBA" id="ARBA00006880"/>
    </source>
</evidence>
<dbReference type="GO" id="GO:0042597">
    <property type="term" value="C:periplasmic space"/>
    <property type="evidence" value="ECO:0007669"/>
    <property type="project" value="UniProtKB-SubCell"/>
</dbReference>
<proteinExistence type="inferred from homology"/>
<comment type="similarity">
    <text evidence="3">In the N-terminal section; belongs to the FlgJ family.</text>
</comment>
<comment type="similarity">
    <text evidence="4">In the C-terminal section; belongs to the glycosyl hydrolase 73 family.</text>
</comment>
<dbReference type="GO" id="GO:0071555">
    <property type="term" value="P:cell wall organization"/>
    <property type="evidence" value="ECO:0007669"/>
    <property type="project" value="UniProtKB-KW"/>
</dbReference>
<reference evidence="12 13" key="1">
    <citation type="submission" date="2018-04" db="EMBL/GenBank/DDBJ databases">
        <title>Active sludge and wastewater microbial communities from Klosterneuburg, Austria.</title>
        <authorList>
            <person name="Wagner M."/>
        </authorList>
    </citation>
    <scope>NUCLEOTIDE SEQUENCE [LARGE SCALE GENOMIC DNA]</scope>
    <source>
        <strain evidence="12 13">Nm49</strain>
    </source>
</reference>
<dbReference type="InterPro" id="IPR002901">
    <property type="entry name" value="MGlyc_endo_b_GlcNAc-like_dom"/>
</dbReference>
<dbReference type="PRINTS" id="PR01002">
    <property type="entry name" value="FLGFLGJ"/>
</dbReference>
<evidence type="ECO:0000256" key="9">
    <source>
        <dbReference type="ARBA" id="ARBA00023316"/>
    </source>
</evidence>
<keyword evidence="7" id="KW-0378">Hydrolase</keyword>
<comment type="subcellular location">
    <subcellularLocation>
        <location evidence="2">Periplasm</location>
    </subcellularLocation>
</comment>
<feature type="domain" description="Mannosyl-glycoprotein endo-beta-N-acetylglucosamidase-like" evidence="11">
    <location>
        <begin position="175"/>
        <end position="335"/>
    </location>
</feature>
<keyword evidence="6" id="KW-0574">Periplasm</keyword>
<dbReference type="PANTHER" id="PTHR33308:SF9">
    <property type="entry name" value="PEPTIDOGLYCAN HYDROLASE FLGJ"/>
    <property type="match status" value="1"/>
</dbReference>
<dbReference type="GO" id="GO:0016798">
    <property type="term" value="F:hydrolase activity, acting on glycosyl bonds"/>
    <property type="evidence" value="ECO:0007669"/>
    <property type="project" value="UniProtKB-KW"/>
</dbReference>
<dbReference type="Gene3D" id="2.10.70.40">
    <property type="entry name" value="peptidoglycan hydrolase"/>
    <property type="match status" value="1"/>
</dbReference>
<dbReference type="Gene3D" id="1.10.530.10">
    <property type="match status" value="1"/>
</dbReference>
<dbReference type="Proteomes" id="UP000244128">
    <property type="component" value="Unassembled WGS sequence"/>
</dbReference>
<sequence length="335" mass="37001">MVISPDISSKLAVDAKSVDDLHLMAKKNPDEALQKVAQQFEALFMNMLLKSMREATPKDGIFDSQQTQFFTQMHDQQLAQKISTKGIGIADMMVQQLSRNNKSIEPQTSISQTNNILSTINSNQQAPLIEGMHPNDKSGQLWSVHRTPFNAVMSAGKIDSAIEGLTAPIQGDIQKKSAPSQPANFIDKLLPHAKTASESTGIPPNFMLAQAALESGWGKHEIRHADNSPTHNLFGIKAGANWKGDVVEKTTTEYINGVPQKAIEKFRAYSSYAEGFNDYAKLLMDNPRYAKVLNSTDAATFANGLQRAGYATDPMYAEKLMRILNSEKLQNREFI</sequence>
<dbReference type="GO" id="GO:0004040">
    <property type="term" value="F:amidase activity"/>
    <property type="evidence" value="ECO:0007669"/>
    <property type="project" value="InterPro"/>
</dbReference>
<dbReference type="Pfam" id="PF01832">
    <property type="entry name" value="Glucosaminidase"/>
    <property type="match status" value="1"/>
</dbReference>
<gene>
    <name evidence="12" type="ORF">C8R26_10374</name>
</gene>
<evidence type="ECO:0000256" key="8">
    <source>
        <dbReference type="ARBA" id="ARBA00023295"/>
    </source>
</evidence>
<keyword evidence="12" id="KW-0282">Flagellum</keyword>
<dbReference type="InterPro" id="IPR019301">
    <property type="entry name" value="Flagellar_prot_FlgJ_N"/>
</dbReference>
<comment type="caution">
    <text evidence="12">The sequence shown here is derived from an EMBL/GenBank/DDBJ whole genome shotgun (WGS) entry which is preliminary data.</text>
</comment>
<dbReference type="AlphaFoldDB" id="A0A2T5I3C0"/>
<evidence type="ECO:0000313" key="12">
    <source>
        <dbReference type="EMBL" id="PTQ78312.1"/>
    </source>
</evidence>
<keyword evidence="8" id="KW-0326">Glycosidase</keyword>
<evidence type="ECO:0000256" key="6">
    <source>
        <dbReference type="ARBA" id="ARBA00022764"/>
    </source>
</evidence>
<evidence type="ECO:0000256" key="10">
    <source>
        <dbReference type="ARBA" id="ARBA00030835"/>
    </source>
</evidence>
<dbReference type="InterPro" id="IPR051056">
    <property type="entry name" value="Glycosyl_Hydrolase_73"/>
</dbReference>
<evidence type="ECO:0000256" key="2">
    <source>
        <dbReference type="ARBA" id="ARBA00004418"/>
    </source>
</evidence>
<evidence type="ECO:0000259" key="11">
    <source>
        <dbReference type="SMART" id="SM00047"/>
    </source>
</evidence>
<dbReference type="GO" id="GO:0071973">
    <property type="term" value="P:bacterial-type flagellum-dependent cell motility"/>
    <property type="evidence" value="ECO:0007669"/>
    <property type="project" value="TreeGrafter"/>
</dbReference>
<dbReference type="Pfam" id="PF10135">
    <property type="entry name" value="Rod-binding"/>
    <property type="match status" value="1"/>
</dbReference>
<dbReference type="EMBL" id="QAOI01000003">
    <property type="protein sequence ID" value="PTQ78312.1"/>
    <property type="molecule type" value="Genomic_DNA"/>
</dbReference>
<dbReference type="PANTHER" id="PTHR33308">
    <property type="entry name" value="PEPTIDOGLYCAN HYDROLASE FLGJ"/>
    <property type="match status" value="1"/>
</dbReference>
<dbReference type="RefSeq" id="WP_107802282.1">
    <property type="nucleotide sequence ID" value="NZ_QAOI01000003.1"/>
</dbReference>